<protein>
    <submittedName>
        <fullName evidence="7">MFS transporter</fullName>
    </submittedName>
</protein>
<dbReference type="EMBL" id="JAXQPW010000008">
    <property type="protein sequence ID" value="MDZ5663986.1"/>
    <property type="molecule type" value="Genomic_DNA"/>
</dbReference>
<comment type="subcellular location">
    <subcellularLocation>
        <location evidence="1">Cell membrane</location>
        <topology evidence="1">Multi-pass membrane protein</topology>
    </subcellularLocation>
</comment>
<dbReference type="RefSeq" id="WP_322425613.1">
    <property type="nucleotide sequence ID" value="NZ_JAXQPW010000008.1"/>
</dbReference>
<keyword evidence="8" id="KW-1185">Reference proteome</keyword>
<keyword evidence="5 6" id="KW-0472">Membrane</keyword>
<evidence type="ECO:0000256" key="1">
    <source>
        <dbReference type="ARBA" id="ARBA00004651"/>
    </source>
</evidence>
<feature type="transmembrane region" description="Helical" evidence="6">
    <location>
        <begin position="54"/>
        <end position="73"/>
    </location>
</feature>
<comment type="caution">
    <text evidence="7">The sequence shown here is derived from an EMBL/GenBank/DDBJ whole genome shotgun (WGS) entry which is preliminary data.</text>
</comment>
<evidence type="ECO:0000256" key="2">
    <source>
        <dbReference type="ARBA" id="ARBA00022475"/>
    </source>
</evidence>
<dbReference type="PANTHER" id="PTHR43124:SF3">
    <property type="entry name" value="CHLORAMPHENICOL EFFLUX PUMP RV0191"/>
    <property type="match status" value="1"/>
</dbReference>
<feature type="transmembrane region" description="Helical" evidence="6">
    <location>
        <begin position="275"/>
        <end position="291"/>
    </location>
</feature>
<feature type="transmembrane region" description="Helical" evidence="6">
    <location>
        <begin position="335"/>
        <end position="355"/>
    </location>
</feature>
<feature type="transmembrane region" description="Helical" evidence="6">
    <location>
        <begin position="205"/>
        <end position="227"/>
    </location>
</feature>
<feature type="transmembrane region" description="Helical" evidence="6">
    <location>
        <begin position="166"/>
        <end position="184"/>
    </location>
</feature>
<keyword evidence="3 6" id="KW-0812">Transmembrane</keyword>
<feature type="transmembrane region" description="Helical" evidence="6">
    <location>
        <begin position="103"/>
        <end position="128"/>
    </location>
</feature>
<feature type="transmembrane region" description="Helical" evidence="6">
    <location>
        <begin position="361"/>
        <end position="381"/>
    </location>
</feature>
<organism evidence="7 8">
    <name type="scientific">Nocardioides renjunii</name>
    <dbReference type="NCBI Taxonomy" id="3095075"/>
    <lineage>
        <taxon>Bacteria</taxon>
        <taxon>Bacillati</taxon>
        <taxon>Actinomycetota</taxon>
        <taxon>Actinomycetes</taxon>
        <taxon>Propionibacteriales</taxon>
        <taxon>Nocardioidaceae</taxon>
        <taxon>Nocardioides</taxon>
    </lineage>
</organism>
<gene>
    <name evidence="7" type="ORF">SFC79_19580</name>
</gene>
<sequence length="398" mass="38721">MKRALSFEDRRELRLVVAGTCLIAGTYGLVRLAYGLFLPDISASVAMSTAVAGYVASAASAAYCLGALAAVVVDHRPRTLVVAAVTTASGGALAMAMSDGLALLAPAVVVASAGAGLASPGLVAVVARGVAAPRTAAAQATVNAGTGPGLVAAGLLALALPDWRAAFVASAVVTAAAGAGVLLLDRRGQARPAEEVADEQATGGLRWMLALRVPAAGALLLGAASAATWTYGRTQVAATGAGSTETVLAWIALGFGGTATVLTARRLGALPPARAWLLTALVVAVATAGLAPTTAPLLLPVLACGAFGWGFVAASSALIAWAGDLVADRAAAGTSVLFVALVLGQAAGAAAAGALAGRIGLPPVFLLAAGVAVLAAACGATRSRDTATTVRMDATMGS</sequence>
<proteinExistence type="predicted"/>
<feature type="transmembrane region" description="Helical" evidence="6">
    <location>
        <begin position="80"/>
        <end position="97"/>
    </location>
</feature>
<dbReference type="Gene3D" id="1.20.1250.20">
    <property type="entry name" value="MFS general substrate transporter like domains"/>
    <property type="match status" value="1"/>
</dbReference>
<evidence type="ECO:0000313" key="8">
    <source>
        <dbReference type="Proteomes" id="UP001291999"/>
    </source>
</evidence>
<feature type="transmembrane region" description="Helical" evidence="6">
    <location>
        <begin position="140"/>
        <end position="160"/>
    </location>
</feature>
<dbReference type="InterPro" id="IPR050189">
    <property type="entry name" value="MFS_Efflux_Transporters"/>
</dbReference>
<evidence type="ECO:0000256" key="5">
    <source>
        <dbReference type="ARBA" id="ARBA00023136"/>
    </source>
</evidence>
<keyword evidence="2" id="KW-1003">Cell membrane</keyword>
<dbReference type="PANTHER" id="PTHR43124">
    <property type="entry name" value="PURINE EFFLUX PUMP PBUE"/>
    <property type="match status" value="1"/>
</dbReference>
<feature type="transmembrane region" description="Helical" evidence="6">
    <location>
        <begin position="247"/>
        <end position="263"/>
    </location>
</feature>
<feature type="transmembrane region" description="Helical" evidence="6">
    <location>
        <begin position="297"/>
        <end position="323"/>
    </location>
</feature>
<dbReference type="InterPro" id="IPR011701">
    <property type="entry name" value="MFS"/>
</dbReference>
<name>A0ABU5KGI8_9ACTN</name>
<evidence type="ECO:0000256" key="4">
    <source>
        <dbReference type="ARBA" id="ARBA00022989"/>
    </source>
</evidence>
<feature type="transmembrane region" description="Helical" evidence="6">
    <location>
        <begin position="12"/>
        <end position="34"/>
    </location>
</feature>
<evidence type="ECO:0000313" key="7">
    <source>
        <dbReference type="EMBL" id="MDZ5663986.1"/>
    </source>
</evidence>
<evidence type="ECO:0000256" key="6">
    <source>
        <dbReference type="SAM" id="Phobius"/>
    </source>
</evidence>
<evidence type="ECO:0000256" key="3">
    <source>
        <dbReference type="ARBA" id="ARBA00022692"/>
    </source>
</evidence>
<dbReference type="SUPFAM" id="SSF103473">
    <property type="entry name" value="MFS general substrate transporter"/>
    <property type="match status" value="1"/>
</dbReference>
<dbReference type="InterPro" id="IPR036259">
    <property type="entry name" value="MFS_trans_sf"/>
</dbReference>
<dbReference type="Pfam" id="PF07690">
    <property type="entry name" value="MFS_1"/>
    <property type="match status" value="1"/>
</dbReference>
<accession>A0ABU5KGI8</accession>
<keyword evidence="4 6" id="KW-1133">Transmembrane helix</keyword>
<dbReference type="Proteomes" id="UP001291999">
    <property type="component" value="Unassembled WGS sequence"/>
</dbReference>
<reference evidence="7 8" key="1">
    <citation type="submission" date="2023-11" db="EMBL/GenBank/DDBJ databases">
        <title>Novel species in genus Nocardioides.</title>
        <authorList>
            <person name="Zhou H."/>
        </authorList>
    </citation>
    <scope>NUCLEOTIDE SEQUENCE [LARGE SCALE GENOMIC DNA]</scope>
    <source>
        <strain evidence="7 8">S-58</strain>
    </source>
</reference>